<feature type="compositionally biased region" description="Low complexity" evidence="1">
    <location>
        <begin position="305"/>
        <end position="319"/>
    </location>
</feature>
<reference evidence="2" key="1">
    <citation type="submission" date="2023-03" db="EMBL/GenBank/DDBJ databases">
        <title>Massive genome expansion in bonnet fungi (Mycena s.s.) driven by repeated elements and novel gene families across ecological guilds.</title>
        <authorList>
            <consortium name="Lawrence Berkeley National Laboratory"/>
            <person name="Harder C.B."/>
            <person name="Miyauchi S."/>
            <person name="Viragh M."/>
            <person name="Kuo A."/>
            <person name="Thoen E."/>
            <person name="Andreopoulos B."/>
            <person name="Lu D."/>
            <person name="Skrede I."/>
            <person name="Drula E."/>
            <person name="Henrissat B."/>
            <person name="Morin E."/>
            <person name="Kohler A."/>
            <person name="Barry K."/>
            <person name="LaButti K."/>
            <person name="Morin E."/>
            <person name="Salamov A."/>
            <person name="Lipzen A."/>
            <person name="Mereny Z."/>
            <person name="Hegedus B."/>
            <person name="Baldrian P."/>
            <person name="Stursova M."/>
            <person name="Weitz H."/>
            <person name="Taylor A."/>
            <person name="Grigoriev I.V."/>
            <person name="Nagy L.G."/>
            <person name="Martin F."/>
            <person name="Kauserud H."/>
        </authorList>
    </citation>
    <scope>NUCLEOTIDE SEQUENCE</scope>
    <source>
        <strain evidence="2">CBHHK067</strain>
    </source>
</reference>
<comment type="caution">
    <text evidence="2">The sequence shown here is derived from an EMBL/GenBank/DDBJ whole genome shotgun (WGS) entry which is preliminary data.</text>
</comment>
<dbReference type="Proteomes" id="UP001221757">
    <property type="component" value="Unassembled WGS sequence"/>
</dbReference>
<protein>
    <submittedName>
        <fullName evidence="2">Uncharacterized protein</fullName>
    </submittedName>
</protein>
<keyword evidence="3" id="KW-1185">Reference proteome</keyword>
<feature type="compositionally biased region" description="Basic and acidic residues" evidence="1">
    <location>
        <begin position="206"/>
        <end position="231"/>
    </location>
</feature>
<proteinExistence type="predicted"/>
<feature type="region of interest" description="Disordered" evidence="1">
    <location>
        <begin position="111"/>
        <end position="135"/>
    </location>
</feature>
<evidence type="ECO:0000256" key="1">
    <source>
        <dbReference type="SAM" id="MobiDB-lite"/>
    </source>
</evidence>
<accession>A0AAD7M7J7</accession>
<gene>
    <name evidence="2" type="ORF">B0H17DRAFT_1126530</name>
</gene>
<feature type="region of interest" description="Disordered" evidence="1">
    <location>
        <begin position="205"/>
        <end position="330"/>
    </location>
</feature>
<dbReference type="AlphaFoldDB" id="A0AAD7M7J7"/>
<evidence type="ECO:0000313" key="3">
    <source>
        <dbReference type="Proteomes" id="UP001221757"/>
    </source>
</evidence>
<sequence>MNAKDVVREYLAARRTAFKAETIVQAWAKSGVDRDLFSQPPPRRTCPRDIQNAPNYLLPRTAARTMSLTLLPTKTAMTDKMLHPTTPRATVSPFRHPTPFHLHLTGVSPGSYQYYGDSESDEDDGPPSDLPAPQKLVHYRHRNQELRTQRTRARTQRDAAAAHAILAGEHTKLLQGQLNAKQTTTSGGRVVHTQSLIVTTAQGRAEALKQKEVRDEKNQKAEDLKNKKEDAAAATRRRRADLTRAAEGRAAQGEANPSTSPQRRRLVLDDTLNLPGPSLHPHPAAPPPRPANQTFIYPPPPPHYQPFLPQPYGYPHSYGYPPPHPRSYEH</sequence>
<dbReference type="EMBL" id="JARKIE010000009">
    <property type="protein sequence ID" value="KAJ7704906.1"/>
    <property type="molecule type" value="Genomic_DNA"/>
</dbReference>
<feature type="compositionally biased region" description="Pro residues" evidence="1">
    <location>
        <begin position="278"/>
        <end position="290"/>
    </location>
</feature>
<evidence type="ECO:0000313" key="2">
    <source>
        <dbReference type="EMBL" id="KAJ7704906.1"/>
    </source>
</evidence>
<feature type="compositionally biased region" description="Pro residues" evidence="1">
    <location>
        <begin position="320"/>
        <end position="330"/>
    </location>
</feature>
<organism evidence="2 3">
    <name type="scientific">Mycena rosella</name>
    <name type="common">Pink bonnet</name>
    <name type="synonym">Agaricus rosellus</name>
    <dbReference type="NCBI Taxonomy" id="1033263"/>
    <lineage>
        <taxon>Eukaryota</taxon>
        <taxon>Fungi</taxon>
        <taxon>Dikarya</taxon>
        <taxon>Basidiomycota</taxon>
        <taxon>Agaricomycotina</taxon>
        <taxon>Agaricomycetes</taxon>
        <taxon>Agaricomycetidae</taxon>
        <taxon>Agaricales</taxon>
        <taxon>Marasmiineae</taxon>
        <taxon>Mycenaceae</taxon>
        <taxon>Mycena</taxon>
    </lineage>
</organism>
<name>A0AAD7M7J7_MYCRO</name>